<dbReference type="Gene3D" id="1.20.144.10">
    <property type="entry name" value="Phosphatidic acid phosphatase type 2/haloperoxidase"/>
    <property type="match status" value="1"/>
</dbReference>
<dbReference type="AlphaFoldDB" id="A0A401G685"/>
<feature type="domain" description="Phosphatidic acid phosphatase type 2/haloperoxidase" evidence="2">
    <location>
        <begin position="42"/>
        <end position="161"/>
    </location>
</feature>
<dbReference type="GO" id="GO:0042392">
    <property type="term" value="F:sphingosine-1-phosphate phosphatase activity"/>
    <property type="evidence" value="ECO:0007669"/>
    <property type="project" value="TreeGrafter"/>
</dbReference>
<dbReference type="InterPro" id="IPR036938">
    <property type="entry name" value="PAP2/HPO_sf"/>
</dbReference>
<dbReference type="EMBL" id="BFAD01000001">
    <property type="protein sequence ID" value="GBE77664.1"/>
    <property type="molecule type" value="Genomic_DNA"/>
</dbReference>
<dbReference type="InterPro" id="IPR000326">
    <property type="entry name" value="PAP2/HPO"/>
</dbReference>
<dbReference type="Proteomes" id="UP000287166">
    <property type="component" value="Unassembled WGS sequence"/>
</dbReference>
<dbReference type="RefSeq" id="XP_027608577.1">
    <property type="nucleotide sequence ID" value="XM_027752776.1"/>
</dbReference>
<dbReference type="SUPFAM" id="SSF48317">
    <property type="entry name" value="Acid phosphatase/Vanadium-dependent haloperoxidase"/>
    <property type="match status" value="1"/>
</dbReference>
<gene>
    <name evidence="3" type="ORF">SCP_0105450</name>
</gene>
<name>A0A401G685_9APHY</name>
<dbReference type="PROSITE" id="PS51257">
    <property type="entry name" value="PROKAR_LIPOPROTEIN"/>
    <property type="match status" value="1"/>
</dbReference>
<organism evidence="3 4">
    <name type="scientific">Sparassis crispa</name>
    <dbReference type="NCBI Taxonomy" id="139825"/>
    <lineage>
        <taxon>Eukaryota</taxon>
        <taxon>Fungi</taxon>
        <taxon>Dikarya</taxon>
        <taxon>Basidiomycota</taxon>
        <taxon>Agaricomycotina</taxon>
        <taxon>Agaricomycetes</taxon>
        <taxon>Polyporales</taxon>
        <taxon>Sparassidaceae</taxon>
        <taxon>Sparassis</taxon>
    </lineage>
</organism>
<feature type="transmembrane region" description="Helical" evidence="1">
    <location>
        <begin position="118"/>
        <end position="138"/>
    </location>
</feature>
<feature type="transmembrane region" description="Helical" evidence="1">
    <location>
        <begin position="150"/>
        <end position="167"/>
    </location>
</feature>
<evidence type="ECO:0000313" key="3">
    <source>
        <dbReference type="EMBL" id="GBE77664.1"/>
    </source>
</evidence>
<dbReference type="Pfam" id="PF01569">
    <property type="entry name" value="PAP2"/>
    <property type="match status" value="1"/>
</dbReference>
<dbReference type="GeneID" id="38774581"/>
<evidence type="ECO:0000313" key="4">
    <source>
        <dbReference type="Proteomes" id="UP000287166"/>
    </source>
</evidence>
<dbReference type="PANTHER" id="PTHR14969:SF13">
    <property type="entry name" value="AT30094P"/>
    <property type="match status" value="1"/>
</dbReference>
<reference evidence="3 4" key="1">
    <citation type="journal article" date="2018" name="Sci. Rep.">
        <title>Genome sequence of the cauliflower mushroom Sparassis crispa (Hanabiratake) and its association with beneficial usage.</title>
        <authorList>
            <person name="Kiyama R."/>
            <person name="Furutani Y."/>
            <person name="Kawaguchi K."/>
            <person name="Nakanishi T."/>
        </authorList>
    </citation>
    <scope>NUCLEOTIDE SEQUENCE [LARGE SCALE GENOMIC DNA]</scope>
</reference>
<sequence length="181" mass="20131">MGRERQHSTSSMPWWMLVLDQTNPIVSSLTACFVLYTHSAGVAYFAAGAVACNLSVKVIKRFIRQPRPAQTTSARQKSTYGMPSTHTAVITYFAAYVTLACAYLPVHPSLPSGAVSRVLPVIIVLPWATTIAVSRTWLGHHTWPQVGAGFAYGLLFTPLWFTFWIHGGNHYGRLLEQYLFE</sequence>
<proteinExistence type="predicted"/>
<dbReference type="SMART" id="SM00014">
    <property type="entry name" value="acidPPc"/>
    <property type="match status" value="1"/>
</dbReference>
<keyword evidence="1" id="KW-0812">Transmembrane</keyword>
<dbReference type="InParanoid" id="A0A401G685"/>
<evidence type="ECO:0000259" key="2">
    <source>
        <dbReference type="SMART" id="SM00014"/>
    </source>
</evidence>
<protein>
    <submittedName>
        <fullName evidence="3">PAP2-domain-containing protein</fullName>
    </submittedName>
</protein>
<dbReference type="OrthoDB" id="302705at2759"/>
<feature type="transmembrane region" description="Helical" evidence="1">
    <location>
        <begin position="80"/>
        <end position="106"/>
    </location>
</feature>
<keyword evidence="4" id="KW-1185">Reference proteome</keyword>
<dbReference type="PANTHER" id="PTHR14969">
    <property type="entry name" value="SPHINGOSINE-1-PHOSPHATE PHOSPHOHYDROLASE"/>
    <property type="match status" value="1"/>
</dbReference>
<comment type="caution">
    <text evidence="3">The sequence shown here is derived from an EMBL/GenBank/DDBJ whole genome shotgun (WGS) entry which is preliminary data.</text>
</comment>
<keyword evidence="1" id="KW-1133">Transmembrane helix</keyword>
<feature type="transmembrane region" description="Helical" evidence="1">
    <location>
        <begin position="42"/>
        <end position="59"/>
    </location>
</feature>
<accession>A0A401G685</accession>
<keyword evidence="1" id="KW-0472">Membrane</keyword>
<evidence type="ECO:0000256" key="1">
    <source>
        <dbReference type="SAM" id="Phobius"/>
    </source>
</evidence>
<dbReference type="STRING" id="139825.A0A401G685"/>